<dbReference type="InterPro" id="IPR010131">
    <property type="entry name" value="MdtP/NodT-like"/>
</dbReference>
<protein>
    <recommendedName>
        <fullName evidence="2">Heavy metal RND efflux outer membrane protein, CzcC family</fullName>
    </recommendedName>
</protein>
<dbReference type="PANTHER" id="PTHR30203:SF24">
    <property type="entry name" value="BLR4935 PROTEIN"/>
    <property type="match status" value="1"/>
</dbReference>
<organism evidence="1">
    <name type="scientific">hydrothermal vent metagenome</name>
    <dbReference type="NCBI Taxonomy" id="652676"/>
    <lineage>
        <taxon>unclassified sequences</taxon>
        <taxon>metagenomes</taxon>
        <taxon>ecological metagenomes</taxon>
    </lineage>
</organism>
<sequence>SSSQIYQLEKIHNKTRHSLGLLLGLPPDAKININALPAGTGYEKEVINAQLNRLAEVRPDLLALKAGYQAQESRVRAAILAQFPAFGFGFSNARDTGNIRTNGINIGLTIPLFSGNRGAIAIERATRAQLFQEYQARLAQANIEVDQLLDFQEIVRRQQKNLMSNLPELQAIVIHARKAYGQGNIDALTFLNMESTLISKRLEKISLEQRQWQIKIALQTLLALPEK</sequence>
<reference evidence="1" key="1">
    <citation type="submission" date="2018-06" db="EMBL/GenBank/DDBJ databases">
        <authorList>
            <person name="Zhirakovskaya E."/>
        </authorList>
    </citation>
    <scope>NUCLEOTIDE SEQUENCE</scope>
</reference>
<dbReference type="Pfam" id="PF02321">
    <property type="entry name" value="OEP"/>
    <property type="match status" value="1"/>
</dbReference>
<dbReference type="PANTHER" id="PTHR30203">
    <property type="entry name" value="OUTER MEMBRANE CATION EFFLUX PROTEIN"/>
    <property type="match status" value="1"/>
</dbReference>
<name>A0A3B0R2X0_9ZZZZ</name>
<dbReference type="AlphaFoldDB" id="A0A3B0R2X0"/>
<evidence type="ECO:0008006" key="2">
    <source>
        <dbReference type="Google" id="ProtNLM"/>
    </source>
</evidence>
<proteinExistence type="predicted"/>
<dbReference type="InterPro" id="IPR003423">
    <property type="entry name" value="OMP_efflux"/>
</dbReference>
<dbReference type="Gene3D" id="1.20.1600.10">
    <property type="entry name" value="Outer membrane efflux proteins (OEP)"/>
    <property type="match status" value="1"/>
</dbReference>
<dbReference type="GO" id="GO:0015562">
    <property type="term" value="F:efflux transmembrane transporter activity"/>
    <property type="evidence" value="ECO:0007669"/>
    <property type="project" value="InterPro"/>
</dbReference>
<dbReference type="EMBL" id="UOED01000010">
    <property type="protein sequence ID" value="VAV86571.1"/>
    <property type="molecule type" value="Genomic_DNA"/>
</dbReference>
<dbReference type="SUPFAM" id="SSF56954">
    <property type="entry name" value="Outer membrane efflux proteins (OEP)"/>
    <property type="match status" value="1"/>
</dbReference>
<evidence type="ECO:0000313" key="1">
    <source>
        <dbReference type="EMBL" id="VAV86571.1"/>
    </source>
</evidence>
<feature type="non-terminal residue" evidence="1">
    <location>
        <position position="1"/>
    </location>
</feature>
<accession>A0A3B0R2X0</accession>
<gene>
    <name evidence="1" type="ORF">MNBD_ALPHA02-702</name>
</gene>